<sequence length="82" mass="9522">MRRNEILERLRELYHQAHETLERAEHLPERLPLDVQPQSLNYDRDLSRIQGEYNRLVGLAQAEGLLSASDLEAQGLPERMGD</sequence>
<name>Q67L00_SYMTH</name>
<keyword evidence="2" id="KW-1185">Reference proteome</keyword>
<dbReference type="RefSeq" id="WP_011196783.1">
    <property type="nucleotide sequence ID" value="NC_006177.1"/>
</dbReference>
<organism evidence="1 2">
    <name type="scientific">Symbiobacterium thermophilum (strain DSM 24528 / JCM 14929 / IAM 14863 / T)</name>
    <dbReference type="NCBI Taxonomy" id="292459"/>
    <lineage>
        <taxon>Bacteria</taxon>
        <taxon>Bacillati</taxon>
        <taxon>Bacillota</taxon>
        <taxon>Clostridia</taxon>
        <taxon>Eubacteriales</taxon>
        <taxon>Symbiobacteriaceae</taxon>
        <taxon>Symbiobacterium</taxon>
    </lineage>
</organism>
<dbReference type="EMBL" id="AP006840">
    <property type="protein sequence ID" value="BAD41646.1"/>
    <property type="molecule type" value="Genomic_DNA"/>
</dbReference>
<dbReference type="AlphaFoldDB" id="Q67L00"/>
<gene>
    <name evidence="1" type="ordered locus">STH2661</name>
</gene>
<dbReference type="Proteomes" id="UP000000417">
    <property type="component" value="Chromosome"/>
</dbReference>
<reference evidence="1 2" key="1">
    <citation type="journal article" date="2004" name="Nucleic Acids Res.">
        <title>Genome sequence of Symbiobacterium thermophilum, an uncultivable bacterium that depends on microbial commensalism.</title>
        <authorList>
            <person name="Ueda K."/>
            <person name="Yamashita A."/>
            <person name="Ishikawa J."/>
            <person name="Shimada M."/>
            <person name="Watsuji T."/>
            <person name="Morimura K."/>
            <person name="Ikeda H."/>
            <person name="Hattori M."/>
            <person name="Beppu T."/>
        </authorList>
    </citation>
    <scope>NUCLEOTIDE SEQUENCE [LARGE SCALE GENOMIC DNA]</scope>
    <source>
        <strain evidence="2">T / IAM 14863</strain>
    </source>
</reference>
<accession>Q67L00</accession>
<evidence type="ECO:0000313" key="2">
    <source>
        <dbReference type="Proteomes" id="UP000000417"/>
    </source>
</evidence>
<dbReference type="HOGENOM" id="CLU_2557042_0_0_9"/>
<proteinExistence type="predicted"/>
<protein>
    <submittedName>
        <fullName evidence="1">Uncharacterized protein</fullName>
    </submittedName>
</protein>
<evidence type="ECO:0000313" key="1">
    <source>
        <dbReference type="EMBL" id="BAD41646.1"/>
    </source>
</evidence>
<dbReference type="KEGG" id="sth:STH2661"/>